<sequence>MDSASPPIDLPDDLRRGLDIAAGQAGKTPSQIVIEALERLGIERLSADQFQKRLTGSQ</sequence>
<dbReference type="AlphaFoldDB" id="A0A6L6HSY5"/>
<keyword evidence="2" id="KW-1185">Reference proteome</keyword>
<dbReference type="EMBL" id="WMBT01000008">
    <property type="protein sequence ID" value="MTE01195.1"/>
    <property type="molecule type" value="Genomic_DNA"/>
</dbReference>
<evidence type="ECO:0000313" key="2">
    <source>
        <dbReference type="Proteomes" id="UP000481417"/>
    </source>
</evidence>
<organism evidence="1 2">
    <name type="scientific">Paracoccus lichenicola</name>
    <dbReference type="NCBI Taxonomy" id="2665644"/>
    <lineage>
        <taxon>Bacteria</taxon>
        <taxon>Pseudomonadati</taxon>
        <taxon>Pseudomonadota</taxon>
        <taxon>Alphaproteobacteria</taxon>
        <taxon>Rhodobacterales</taxon>
        <taxon>Paracoccaceae</taxon>
        <taxon>Paracoccus</taxon>
    </lineage>
</organism>
<dbReference type="Proteomes" id="UP000481417">
    <property type="component" value="Unassembled WGS sequence"/>
</dbReference>
<reference evidence="1 2" key="1">
    <citation type="submission" date="2019-11" db="EMBL/GenBank/DDBJ databases">
        <authorList>
            <person name="Lang L."/>
        </authorList>
    </citation>
    <scope>NUCLEOTIDE SEQUENCE [LARGE SCALE GENOMIC DNA]</scope>
    <source>
        <strain evidence="1 2">YIM 132242</strain>
    </source>
</reference>
<gene>
    <name evidence="1" type="ORF">GIY56_12950</name>
</gene>
<protein>
    <submittedName>
        <fullName evidence="1">Uncharacterized protein</fullName>
    </submittedName>
</protein>
<dbReference type="RefSeq" id="WP_154765274.1">
    <property type="nucleotide sequence ID" value="NZ_WMBT01000008.1"/>
</dbReference>
<name>A0A6L6HSY5_9RHOB</name>
<evidence type="ECO:0000313" key="1">
    <source>
        <dbReference type="EMBL" id="MTE01195.1"/>
    </source>
</evidence>
<comment type="caution">
    <text evidence="1">The sequence shown here is derived from an EMBL/GenBank/DDBJ whole genome shotgun (WGS) entry which is preliminary data.</text>
</comment>
<proteinExistence type="predicted"/>
<accession>A0A6L6HSY5</accession>